<keyword evidence="10" id="KW-1185">Reference proteome</keyword>
<dbReference type="GO" id="GO:0006511">
    <property type="term" value="P:ubiquitin-dependent protein catabolic process"/>
    <property type="evidence" value="ECO:0007669"/>
    <property type="project" value="InterPro"/>
</dbReference>
<comment type="function">
    <text evidence="1">The proteasome is a multicatalytic proteinase complex which is characterized by its ability to cleave peptides with Arg, Phe, Tyr, Leu, and Glu adjacent to the leaving group at neutral or slightly basic pH. The proteasome has an ATP-dependent proteolytic activity.</text>
</comment>
<comment type="subcellular location">
    <subcellularLocation>
        <location evidence="7">Cytoplasm</location>
    </subcellularLocation>
    <subcellularLocation>
        <location evidence="7">Nucleus</location>
    </subcellularLocation>
</comment>
<dbReference type="Proteomes" id="UP001165065">
    <property type="component" value="Unassembled WGS sequence"/>
</dbReference>
<dbReference type="FunFam" id="3.60.20.10:FF:000055">
    <property type="entry name" value="Proteasome subunit alpha type"/>
    <property type="match status" value="1"/>
</dbReference>
<evidence type="ECO:0000256" key="5">
    <source>
        <dbReference type="ARBA" id="ARBA00026071"/>
    </source>
</evidence>
<dbReference type="GO" id="GO:0005634">
    <property type="term" value="C:nucleus"/>
    <property type="evidence" value="ECO:0007669"/>
    <property type="project" value="UniProtKB-SubCell"/>
</dbReference>
<dbReference type="CDD" id="cd03754">
    <property type="entry name" value="proteasome_alpha_type_6"/>
    <property type="match status" value="1"/>
</dbReference>
<keyword evidence="2 7" id="KW-0963">Cytoplasm</keyword>
<dbReference type="InterPro" id="IPR023332">
    <property type="entry name" value="Proteasome_alpha-type"/>
</dbReference>
<evidence type="ECO:0000256" key="7">
    <source>
        <dbReference type="RuleBase" id="RU000551"/>
    </source>
</evidence>
<dbReference type="SUPFAM" id="SSF56235">
    <property type="entry name" value="N-terminal nucleophile aminohydrolases (Ntn hydrolases)"/>
    <property type="match status" value="1"/>
</dbReference>
<dbReference type="Pfam" id="PF10584">
    <property type="entry name" value="Proteasome_A_N"/>
    <property type="match status" value="1"/>
</dbReference>
<organism evidence="9 10">
    <name type="scientific">Triparma columacea</name>
    <dbReference type="NCBI Taxonomy" id="722753"/>
    <lineage>
        <taxon>Eukaryota</taxon>
        <taxon>Sar</taxon>
        <taxon>Stramenopiles</taxon>
        <taxon>Ochrophyta</taxon>
        <taxon>Bolidophyceae</taxon>
        <taxon>Parmales</taxon>
        <taxon>Triparmaceae</taxon>
        <taxon>Triparma</taxon>
    </lineage>
</organism>
<evidence type="ECO:0000313" key="10">
    <source>
        <dbReference type="Proteomes" id="UP001165065"/>
    </source>
</evidence>
<comment type="similarity">
    <text evidence="6 7">Belongs to the peptidase T1A family.</text>
</comment>
<dbReference type="InterPro" id="IPR000426">
    <property type="entry name" value="Proteasome_asu_N"/>
</dbReference>
<dbReference type="EMBL" id="BRYA01000486">
    <property type="protein sequence ID" value="GMI49265.1"/>
    <property type="molecule type" value="Genomic_DNA"/>
</dbReference>
<evidence type="ECO:0000256" key="4">
    <source>
        <dbReference type="ARBA" id="ARBA00023242"/>
    </source>
</evidence>
<dbReference type="Gene3D" id="3.60.20.10">
    <property type="entry name" value="Glutamine Phosphoribosylpyrophosphate, subunit 1, domain 1"/>
    <property type="match status" value="1"/>
</dbReference>
<feature type="domain" description="Proteasome alpha-type subunits" evidence="8">
    <location>
        <begin position="7"/>
        <end position="29"/>
    </location>
</feature>
<name>A0A9W7GPX2_9STRA</name>
<keyword evidence="4 7" id="KW-0539">Nucleus</keyword>
<comment type="subunit">
    <text evidence="5">The 26S proteasome consists of a 20S proteasome core and two 19S regulatory subunits. The 20S proteasome core is composed of 28 subunits that are arranged in four stacked rings, resulting in a barrel-shaped structure. The two end rings are each formed by seven alpha subunits, and the two central rings are each formed by seven beta subunits. The catalytic chamber with the active sites is on the inside of the barrel.</text>
</comment>
<dbReference type="AlphaFoldDB" id="A0A9W7GPX2"/>
<dbReference type="SMART" id="SM00948">
    <property type="entry name" value="Proteasome_A_N"/>
    <property type="match status" value="1"/>
</dbReference>
<evidence type="ECO:0000256" key="6">
    <source>
        <dbReference type="PROSITE-ProRule" id="PRU00808"/>
    </source>
</evidence>
<evidence type="ECO:0000256" key="1">
    <source>
        <dbReference type="ARBA" id="ARBA00002000"/>
    </source>
</evidence>
<dbReference type="InterPro" id="IPR050115">
    <property type="entry name" value="Proteasome_alpha"/>
</dbReference>
<protein>
    <recommendedName>
        <fullName evidence="7">Proteasome subunit alpha type</fullName>
    </recommendedName>
</protein>
<reference evidence="10" key="1">
    <citation type="journal article" date="2023" name="Commun. Biol.">
        <title>Genome analysis of Parmales, the sister group of diatoms, reveals the evolutionary specialization of diatoms from phago-mixotrophs to photoautotrophs.</title>
        <authorList>
            <person name="Ban H."/>
            <person name="Sato S."/>
            <person name="Yoshikawa S."/>
            <person name="Yamada K."/>
            <person name="Nakamura Y."/>
            <person name="Ichinomiya M."/>
            <person name="Sato N."/>
            <person name="Blanc-Mathieu R."/>
            <person name="Endo H."/>
            <person name="Kuwata A."/>
            <person name="Ogata H."/>
        </authorList>
    </citation>
    <scope>NUCLEOTIDE SEQUENCE [LARGE SCALE GENOMIC DNA]</scope>
</reference>
<dbReference type="PROSITE" id="PS00388">
    <property type="entry name" value="PROTEASOME_ALPHA_1"/>
    <property type="match status" value="1"/>
</dbReference>
<sequence length="245" mass="26848">MSRDSNYDHHISIFSPNGRLYQVEYAFKAAASASGLTSVACRGASTCAMVTQKKVPERLIDPSSVSNVYTIIPSIGCLMTGHSPDCKALVSRMRYEANDFQYKYGYPIPVGSLAQRIADIAQVNTQKASFRPLACTAMLVSVDDEKGPSLYKVDPAGHFLPFKATASGAKEQEATNYFEKKVTDLPTYTPDETVRCAIMCLGSVLGSDFRGTEIEVCTVERGGKFKKLTEEETERHLNDIAEMDA</sequence>
<dbReference type="Pfam" id="PF00227">
    <property type="entry name" value="Proteasome"/>
    <property type="match status" value="1"/>
</dbReference>
<dbReference type="GO" id="GO:0005737">
    <property type="term" value="C:cytoplasm"/>
    <property type="evidence" value="ECO:0007669"/>
    <property type="project" value="UniProtKB-SubCell"/>
</dbReference>
<dbReference type="InterPro" id="IPR029055">
    <property type="entry name" value="Ntn_hydrolases_N"/>
</dbReference>
<comment type="caution">
    <text evidence="9">The sequence shown here is derived from an EMBL/GenBank/DDBJ whole genome shotgun (WGS) entry which is preliminary data.</text>
</comment>
<accession>A0A9W7GPX2</accession>
<evidence type="ECO:0000313" key="9">
    <source>
        <dbReference type="EMBL" id="GMI49265.1"/>
    </source>
</evidence>
<dbReference type="OrthoDB" id="5835702at2759"/>
<dbReference type="PROSITE" id="PS51475">
    <property type="entry name" value="PROTEASOME_ALPHA_2"/>
    <property type="match status" value="1"/>
</dbReference>
<dbReference type="InterPro" id="IPR034642">
    <property type="entry name" value="Proteasome_subunit_alpha6"/>
</dbReference>
<gene>
    <name evidence="9" type="ORF">TrCOL_g9624</name>
</gene>
<dbReference type="GO" id="GO:0019773">
    <property type="term" value="C:proteasome core complex, alpha-subunit complex"/>
    <property type="evidence" value="ECO:0007669"/>
    <property type="project" value="UniProtKB-UniRule"/>
</dbReference>
<proteinExistence type="inferred from homology"/>
<evidence type="ECO:0000259" key="8">
    <source>
        <dbReference type="PROSITE" id="PS00388"/>
    </source>
</evidence>
<evidence type="ECO:0000256" key="3">
    <source>
        <dbReference type="ARBA" id="ARBA00022942"/>
    </source>
</evidence>
<keyword evidence="3 6" id="KW-0647">Proteasome</keyword>
<evidence type="ECO:0000256" key="2">
    <source>
        <dbReference type="ARBA" id="ARBA00022490"/>
    </source>
</evidence>
<dbReference type="PANTHER" id="PTHR11599">
    <property type="entry name" value="PROTEASOME SUBUNIT ALPHA/BETA"/>
    <property type="match status" value="1"/>
</dbReference>
<dbReference type="InterPro" id="IPR001353">
    <property type="entry name" value="Proteasome_sua/b"/>
</dbReference>